<name>A0A914YIU2_9BILA</name>
<keyword evidence="2" id="KW-1185">Reference proteome</keyword>
<dbReference type="GO" id="GO:0002151">
    <property type="term" value="F:G-quadruplex RNA binding"/>
    <property type="evidence" value="ECO:0007669"/>
    <property type="project" value="InterPro"/>
</dbReference>
<dbReference type="PANTHER" id="PTHR13233:SF0">
    <property type="entry name" value="MICROSPHERULE PROTEIN 1"/>
    <property type="match status" value="1"/>
</dbReference>
<feature type="domain" description="FHA" evidence="1">
    <location>
        <begin position="251"/>
        <end position="307"/>
    </location>
</feature>
<organism evidence="2 3">
    <name type="scientific">Panagrolaimus superbus</name>
    <dbReference type="NCBI Taxonomy" id="310955"/>
    <lineage>
        <taxon>Eukaryota</taxon>
        <taxon>Metazoa</taxon>
        <taxon>Ecdysozoa</taxon>
        <taxon>Nematoda</taxon>
        <taxon>Chromadorea</taxon>
        <taxon>Rhabditida</taxon>
        <taxon>Tylenchina</taxon>
        <taxon>Panagrolaimomorpha</taxon>
        <taxon>Panagrolaimoidea</taxon>
        <taxon>Panagrolaimidae</taxon>
        <taxon>Panagrolaimus</taxon>
    </lineage>
</organism>
<reference evidence="3" key="1">
    <citation type="submission" date="2022-11" db="UniProtKB">
        <authorList>
            <consortium name="WormBaseParasite"/>
        </authorList>
    </citation>
    <scope>IDENTIFICATION</scope>
</reference>
<protein>
    <submittedName>
        <fullName evidence="3">FHA domain-containing protein</fullName>
    </submittedName>
</protein>
<dbReference type="PROSITE" id="PS50006">
    <property type="entry name" value="FHA_DOMAIN"/>
    <property type="match status" value="1"/>
</dbReference>
<dbReference type="Proteomes" id="UP000887577">
    <property type="component" value="Unplaced"/>
</dbReference>
<dbReference type="GO" id="GO:0071339">
    <property type="term" value="C:MLL1 complex"/>
    <property type="evidence" value="ECO:0007669"/>
    <property type="project" value="InterPro"/>
</dbReference>
<dbReference type="WBParaSite" id="PSU_v2.g20253.t1">
    <property type="protein sequence ID" value="PSU_v2.g20253.t1"/>
    <property type="gene ID" value="PSU_v2.g20253"/>
</dbReference>
<dbReference type="InterPro" id="IPR037912">
    <property type="entry name" value="MCRS1"/>
</dbReference>
<evidence type="ECO:0000313" key="3">
    <source>
        <dbReference type="WBParaSite" id="PSU_v2.g20253.t1"/>
    </source>
</evidence>
<dbReference type="InterPro" id="IPR000253">
    <property type="entry name" value="FHA_dom"/>
</dbReference>
<dbReference type="InterPro" id="IPR025999">
    <property type="entry name" value="MCRS_N"/>
</dbReference>
<accession>A0A914YIU2</accession>
<evidence type="ECO:0000259" key="1">
    <source>
        <dbReference type="PROSITE" id="PS50006"/>
    </source>
</evidence>
<proteinExistence type="predicted"/>
<dbReference type="GO" id="GO:0031011">
    <property type="term" value="C:Ino80 complex"/>
    <property type="evidence" value="ECO:0007669"/>
    <property type="project" value="InterPro"/>
</dbReference>
<evidence type="ECO:0000313" key="2">
    <source>
        <dbReference type="Proteomes" id="UP000887577"/>
    </source>
</evidence>
<sequence length="352" mass="40880">MTSTVKLVKSILDQPLDEPVQDEILTNDQIIWPEEHIFPQDCRETFKLWTAEDDFLVIGSYNHVNDCNIIFTQCSFSRLYTVFEIKNRVELFMCDPVWRDLILQRINKLDSATRNRLDSKIPFNSCELAILESIPSTSETDLHFFLDCLCKASVFGAKRTATDLQKKWEILRNQQMLRDQQENQKPDITNAQKDKDFISKYHEHFADYKLEFSSDDFELPYPEGMHNEDECQHIASLRYGDFVFTIEMPMTIIGRRSTTFEPDIDLGALGESERIVAKQVALEYDESRQFILRNIGKFPVLVNASMLVKEGNEVILPSKCVIKFDRVNLIFRVSGSSSSKFTLDWNLINSQN</sequence>
<dbReference type="PANTHER" id="PTHR13233">
    <property type="entry name" value="MICROSPHERULE PROTEIN 1"/>
    <property type="match status" value="1"/>
</dbReference>
<dbReference type="GO" id="GO:0044545">
    <property type="term" value="C:NSL complex"/>
    <property type="evidence" value="ECO:0007669"/>
    <property type="project" value="TreeGrafter"/>
</dbReference>
<dbReference type="GO" id="GO:0045944">
    <property type="term" value="P:positive regulation of transcription by RNA polymerase II"/>
    <property type="evidence" value="ECO:0007669"/>
    <property type="project" value="TreeGrafter"/>
</dbReference>
<dbReference type="Pfam" id="PF13325">
    <property type="entry name" value="MCRS_N"/>
    <property type="match status" value="1"/>
</dbReference>
<dbReference type="AlphaFoldDB" id="A0A914YIU2"/>